<feature type="transmembrane region" description="Helical" evidence="5">
    <location>
        <begin position="238"/>
        <end position="264"/>
    </location>
</feature>
<comment type="caution">
    <text evidence="7">The sequence shown here is derived from an EMBL/GenBank/DDBJ whole genome shotgun (WGS) entry which is preliminary data.</text>
</comment>
<keyword evidence="3 4" id="KW-0620">Polyamine biosynthesis</keyword>
<feature type="transmembrane region" description="Helical" evidence="5">
    <location>
        <begin position="84"/>
        <end position="107"/>
    </location>
</feature>
<feature type="transmembrane region" description="Helical" evidence="5">
    <location>
        <begin position="445"/>
        <end position="462"/>
    </location>
</feature>
<dbReference type="PROSITE" id="PS51006">
    <property type="entry name" value="PABS_2"/>
    <property type="match status" value="1"/>
</dbReference>
<feature type="transmembrane region" description="Helical" evidence="5">
    <location>
        <begin position="414"/>
        <end position="433"/>
    </location>
</feature>
<evidence type="ECO:0000256" key="4">
    <source>
        <dbReference type="PROSITE-ProRule" id="PRU00354"/>
    </source>
</evidence>
<feature type="active site" description="Proton acceptor" evidence="4">
    <location>
        <position position="613"/>
    </location>
</feature>
<evidence type="ECO:0000256" key="3">
    <source>
        <dbReference type="ARBA" id="ARBA00023115"/>
    </source>
</evidence>
<dbReference type="Proteomes" id="UP001239462">
    <property type="component" value="Unassembled WGS sequence"/>
</dbReference>
<protein>
    <recommendedName>
        <fullName evidence="6">PABS domain-containing protein</fullName>
    </recommendedName>
</protein>
<dbReference type="EMBL" id="JASZZN010000011">
    <property type="protein sequence ID" value="MDM4016930.1"/>
    <property type="molecule type" value="Genomic_DNA"/>
</dbReference>
<dbReference type="Gene3D" id="3.40.50.150">
    <property type="entry name" value="Vaccinia Virus protein VP39"/>
    <property type="match status" value="1"/>
</dbReference>
<organism evidence="7 8">
    <name type="scientific">Roseiconus lacunae</name>
    <dbReference type="NCBI Taxonomy" id="2605694"/>
    <lineage>
        <taxon>Bacteria</taxon>
        <taxon>Pseudomonadati</taxon>
        <taxon>Planctomycetota</taxon>
        <taxon>Planctomycetia</taxon>
        <taxon>Pirellulales</taxon>
        <taxon>Pirellulaceae</taxon>
        <taxon>Roseiconus</taxon>
    </lineage>
</organism>
<keyword evidence="5" id="KW-0812">Transmembrane</keyword>
<evidence type="ECO:0000313" key="8">
    <source>
        <dbReference type="Proteomes" id="UP001239462"/>
    </source>
</evidence>
<feature type="transmembrane region" description="Helical" evidence="5">
    <location>
        <begin position="191"/>
        <end position="217"/>
    </location>
</feature>
<evidence type="ECO:0000256" key="5">
    <source>
        <dbReference type="SAM" id="Phobius"/>
    </source>
</evidence>
<dbReference type="InterPro" id="IPR029063">
    <property type="entry name" value="SAM-dependent_MTases_sf"/>
</dbReference>
<reference evidence="7 8" key="1">
    <citation type="submission" date="2023-06" db="EMBL/GenBank/DDBJ databases">
        <title>Roseiconus lacunae JC819 isolated from Gulf of Mannar region, Tamil Nadu.</title>
        <authorList>
            <person name="Pk S."/>
            <person name="Ch S."/>
            <person name="Ch V.R."/>
        </authorList>
    </citation>
    <scope>NUCLEOTIDE SEQUENCE [LARGE SCALE GENOMIC DNA]</scope>
    <source>
        <strain evidence="7 8">JC819</strain>
    </source>
</reference>
<evidence type="ECO:0000259" key="6">
    <source>
        <dbReference type="PROSITE" id="PS51006"/>
    </source>
</evidence>
<accession>A0ABT7PKC2</accession>
<feature type="transmembrane region" description="Helical" evidence="5">
    <location>
        <begin position="389"/>
        <end position="408"/>
    </location>
</feature>
<dbReference type="RefSeq" id="WP_289164500.1">
    <property type="nucleotide sequence ID" value="NZ_JASZZN010000011.1"/>
</dbReference>
<feature type="transmembrane region" description="Helical" evidence="5">
    <location>
        <begin position="276"/>
        <end position="296"/>
    </location>
</feature>
<sequence length="865" mass="93531">MNTDSRPFSRNILHLFVATLVLFSGMAALTHQLLWTRRLFDLLGASTESSARVFATFFLGLSCGSALAAFLVGRVRNPIRIAGWVQVSVPVLVTPILFLPTLTDWIWPWIGVWSTDGFVGRAAKTGLTLAFVFPPSMLMGISFPLIVAGVLRRHQRSVGRFGIVLYAVNTLGGALGILLTVVLTLPALGYFWTMVAAAIVDGLVGVMLLCFGSAFTVASPTPVQDSESRSVSARDRRLFARMICLAFVSGMGVLALEVVAFQMFQLVATISLFSPAAVLFCAITSLAVSAAIFARFEKFFIGQARRRNIAVVLAVSGVLVILAPQVFMMISRQSNWFAATNGVFDFALKLGALSLLSVGPAWLVSGLIFPFAVACAGKDCSPVRSGQRLGGLLAINGLGGLVGAEVTYQVLLPIFGVYGTMTVIGLGFATSALMTSLHGQETDRIIAGTFASIAIVVGVVVGRENASLPVFNPTPGVHLVDFQSGRQGTVAVIENENGDRSILVSNQYLLGGTAVRYDQERQVLLPLVLHKKPTRVGCIGLATGITPGAALTLESVDEVTAIELSPLVAKAAEAHFSDFNHRVCFDARASVVIGDGRTVIASKADYFDVVTGDLFLPWAPGTARLYSKEHFAAVRRSLRPGGIFCQWLPMYQLTHDQFQMIVDTFVSEFGDAELFVNHFRVISPMLALVGGKEPGGLNWKQVSQRCDALRVQNAIADPVLRHLPGIQMLYLGSYPATQSRGPRVTLADPYLEYAAATVRLSANPASEYIHSASWVRFCRERLRIATDQVSPNDAQLMALASGLMELDHARRTHNRLAIPIELQLSRLIPNCFMNDPSAEMKRWPGPVITTDAMEKDLVAPDMRLQ</sequence>
<dbReference type="PANTHER" id="PTHR43317:SF1">
    <property type="entry name" value="THERMOSPERMINE SYNTHASE ACAULIS5"/>
    <property type="match status" value="1"/>
</dbReference>
<feature type="transmembrane region" description="Helical" evidence="5">
    <location>
        <begin position="12"/>
        <end position="33"/>
    </location>
</feature>
<name>A0ABT7PKC2_9BACT</name>
<dbReference type="PANTHER" id="PTHR43317">
    <property type="entry name" value="THERMOSPERMINE SYNTHASE ACAULIS5"/>
    <property type="match status" value="1"/>
</dbReference>
<dbReference type="InterPro" id="IPR030374">
    <property type="entry name" value="PABS"/>
</dbReference>
<evidence type="ECO:0000256" key="1">
    <source>
        <dbReference type="ARBA" id="ARBA00007867"/>
    </source>
</evidence>
<gene>
    <name evidence="7" type="ORF">QTN89_15895</name>
</gene>
<feature type="domain" description="PABS" evidence="6">
    <location>
        <begin position="458"/>
        <end position="692"/>
    </location>
</feature>
<dbReference type="Pfam" id="PF01564">
    <property type="entry name" value="Spermine_synth"/>
    <property type="match status" value="1"/>
</dbReference>
<evidence type="ECO:0000256" key="2">
    <source>
        <dbReference type="ARBA" id="ARBA00022679"/>
    </source>
</evidence>
<evidence type="ECO:0000313" key="7">
    <source>
        <dbReference type="EMBL" id="MDM4016930.1"/>
    </source>
</evidence>
<feature type="transmembrane region" description="Helical" evidence="5">
    <location>
        <begin position="127"/>
        <end position="151"/>
    </location>
</feature>
<feature type="transmembrane region" description="Helical" evidence="5">
    <location>
        <begin position="350"/>
        <end position="377"/>
    </location>
</feature>
<feature type="transmembrane region" description="Helical" evidence="5">
    <location>
        <begin position="163"/>
        <end position="185"/>
    </location>
</feature>
<keyword evidence="5" id="KW-0472">Membrane</keyword>
<comment type="similarity">
    <text evidence="1">Belongs to the spermidine/spermine synthase family.</text>
</comment>
<proteinExistence type="inferred from homology"/>
<dbReference type="SUPFAM" id="SSF53335">
    <property type="entry name" value="S-adenosyl-L-methionine-dependent methyltransferases"/>
    <property type="match status" value="1"/>
</dbReference>
<keyword evidence="2 4" id="KW-0808">Transferase</keyword>
<keyword evidence="5" id="KW-1133">Transmembrane helix</keyword>
<dbReference type="CDD" id="cd02440">
    <property type="entry name" value="AdoMet_MTases"/>
    <property type="match status" value="1"/>
</dbReference>
<feature type="transmembrane region" description="Helical" evidence="5">
    <location>
        <begin position="53"/>
        <end position="72"/>
    </location>
</feature>
<keyword evidence="8" id="KW-1185">Reference proteome</keyword>
<feature type="transmembrane region" description="Helical" evidence="5">
    <location>
        <begin position="308"/>
        <end position="330"/>
    </location>
</feature>